<reference evidence="2 3" key="1">
    <citation type="submission" date="2024-10" db="EMBL/GenBank/DDBJ databases">
        <title>The Natural Products Discovery Center: Release of the First 8490 Sequenced Strains for Exploring Actinobacteria Biosynthetic Diversity.</title>
        <authorList>
            <person name="Kalkreuter E."/>
            <person name="Kautsar S.A."/>
            <person name="Yang D."/>
            <person name="Bader C.D."/>
            <person name="Teijaro C.N."/>
            <person name="Fluegel L."/>
            <person name="Davis C.M."/>
            <person name="Simpson J.R."/>
            <person name="Lauterbach L."/>
            <person name="Steele A.D."/>
            <person name="Gui C."/>
            <person name="Meng S."/>
            <person name="Li G."/>
            <person name="Viehrig K."/>
            <person name="Ye F."/>
            <person name="Su P."/>
            <person name="Kiefer A.F."/>
            <person name="Nichols A."/>
            <person name="Cepeda A.J."/>
            <person name="Yan W."/>
            <person name="Fan B."/>
            <person name="Jiang Y."/>
            <person name="Adhikari A."/>
            <person name="Zheng C.-J."/>
            <person name="Schuster L."/>
            <person name="Cowan T.M."/>
            <person name="Smanski M.J."/>
            <person name="Chevrette M.G."/>
            <person name="De Carvalho L.P.S."/>
            <person name="Shen B."/>
        </authorList>
    </citation>
    <scope>NUCLEOTIDE SEQUENCE [LARGE SCALE GENOMIC DNA]</scope>
    <source>
        <strain evidence="2 3">NPDC020327</strain>
    </source>
</reference>
<protein>
    <submittedName>
        <fullName evidence="2">Uncharacterized protein</fullName>
    </submittedName>
</protein>
<dbReference type="EMBL" id="JBIRWE010000001">
    <property type="protein sequence ID" value="MFI1963026.1"/>
    <property type="molecule type" value="Genomic_DNA"/>
</dbReference>
<dbReference type="RefSeq" id="WP_169790942.1">
    <property type="nucleotide sequence ID" value="NZ_JBIRWE010000001.1"/>
</dbReference>
<organism evidence="2 3">
    <name type="scientific">Streptomyces pathocidini</name>
    <dbReference type="NCBI Taxonomy" id="1650571"/>
    <lineage>
        <taxon>Bacteria</taxon>
        <taxon>Bacillati</taxon>
        <taxon>Actinomycetota</taxon>
        <taxon>Actinomycetes</taxon>
        <taxon>Kitasatosporales</taxon>
        <taxon>Streptomycetaceae</taxon>
        <taxon>Streptomyces</taxon>
    </lineage>
</organism>
<feature type="signal peptide" evidence="1">
    <location>
        <begin position="1"/>
        <end position="29"/>
    </location>
</feature>
<evidence type="ECO:0000256" key="1">
    <source>
        <dbReference type="SAM" id="SignalP"/>
    </source>
</evidence>
<proteinExistence type="predicted"/>
<keyword evidence="1" id="KW-0732">Signal</keyword>
<gene>
    <name evidence="2" type="ORF">ACH429_02600</name>
</gene>
<evidence type="ECO:0000313" key="2">
    <source>
        <dbReference type="EMBL" id="MFI1963026.1"/>
    </source>
</evidence>
<comment type="caution">
    <text evidence="2">The sequence shown here is derived from an EMBL/GenBank/DDBJ whole genome shotgun (WGS) entry which is preliminary data.</text>
</comment>
<accession>A0ABW7UK21</accession>
<keyword evidence="3" id="KW-1185">Reference proteome</keyword>
<evidence type="ECO:0000313" key="3">
    <source>
        <dbReference type="Proteomes" id="UP001611548"/>
    </source>
</evidence>
<feature type="chain" id="PRO_5045065961" evidence="1">
    <location>
        <begin position="30"/>
        <end position="75"/>
    </location>
</feature>
<dbReference type="Proteomes" id="UP001611548">
    <property type="component" value="Unassembled WGS sequence"/>
</dbReference>
<name>A0ABW7UK21_9ACTN</name>
<sequence length="75" mass="7452">MNHVKVRTSVVLGAAALLCGVVITGPAAAVGGLAGAGESVATATVRADGNGGSAEEPGVPSNDQILWTVEELRRR</sequence>